<dbReference type="KEGG" id="nba:CUN60_06080"/>
<name>A0A2I7N621_9NEIS</name>
<proteinExistence type="predicted"/>
<evidence type="ECO:0000313" key="3">
    <source>
        <dbReference type="Proteomes" id="UP000236655"/>
    </source>
</evidence>
<keyword evidence="3" id="KW-1185">Reference proteome</keyword>
<reference evidence="3" key="1">
    <citation type="submission" date="2017-11" db="EMBL/GenBank/DDBJ databases">
        <authorList>
            <person name="Chan K.G."/>
            <person name="Lee L.S."/>
        </authorList>
    </citation>
    <scope>NUCLEOTIDE SEQUENCE [LARGE SCALE GENOMIC DNA]</scope>
    <source>
        <strain evidence="3">DSM 100970</strain>
    </source>
</reference>
<evidence type="ECO:0000313" key="2">
    <source>
        <dbReference type="EMBL" id="AUR51881.1"/>
    </source>
</evidence>
<dbReference type="EMBL" id="CP024847">
    <property type="protein sequence ID" value="AUR51881.1"/>
    <property type="molecule type" value="Genomic_DNA"/>
</dbReference>
<organism evidence="2 3">
    <name type="scientific">Aquella oligotrophica</name>
    <dbReference type="NCBI Taxonomy" id="2067065"/>
    <lineage>
        <taxon>Bacteria</taxon>
        <taxon>Pseudomonadati</taxon>
        <taxon>Pseudomonadota</taxon>
        <taxon>Betaproteobacteria</taxon>
        <taxon>Neisseriales</taxon>
        <taxon>Neisseriaceae</taxon>
        <taxon>Aquella</taxon>
    </lineage>
</organism>
<dbReference type="RefSeq" id="WP_102951177.1">
    <property type="nucleotide sequence ID" value="NZ_CP024847.1"/>
</dbReference>
<dbReference type="Proteomes" id="UP000236655">
    <property type="component" value="Chromosome"/>
</dbReference>
<feature type="domain" description="PAS fold-4" evidence="1">
    <location>
        <begin position="27"/>
        <end position="120"/>
    </location>
</feature>
<dbReference type="InterPro" id="IPR013656">
    <property type="entry name" value="PAS_4"/>
</dbReference>
<protein>
    <recommendedName>
        <fullName evidence="1">PAS fold-4 domain-containing protein</fullName>
    </recommendedName>
</protein>
<evidence type="ECO:0000259" key="1">
    <source>
        <dbReference type="Pfam" id="PF08448"/>
    </source>
</evidence>
<dbReference type="Pfam" id="PF08448">
    <property type="entry name" value="PAS_4"/>
    <property type="match status" value="1"/>
</dbReference>
<accession>A0A2I7N621</accession>
<sequence length="252" mass="28507">MKLSSDQEFLNNLIKYVDVLVNTFNDNNLVAIKDMNLNYVYVSERFAKDVFGSNPDSIIDKSDLDLKFPQLEAFCKASHDEDLRVLSSPDQVTFLKIYAFSSGLKPVIFNKAPLINKDTGASVGLAIRAFHLKAMNLTQKIIHAFHIRLGVPRHKVKLTPPPRLSPREQQVTFLFLANFASADIANIINQIEGKNISKSYIDKVFAEQLYVKFNVNDRKSLYDKMVAYGFSDSPPPRLLSNCSIEITNLMDI</sequence>
<gene>
    <name evidence="2" type="ORF">CUN60_06080</name>
</gene>
<dbReference type="OrthoDB" id="9806477at2"/>
<dbReference type="AlphaFoldDB" id="A0A2I7N621"/>